<protein>
    <submittedName>
        <fullName evidence="2">Uncharacterized protein</fullName>
    </submittedName>
</protein>
<evidence type="ECO:0000313" key="2">
    <source>
        <dbReference type="EMBL" id="KAK9932109.1"/>
    </source>
</evidence>
<keyword evidence="3" id="KW-1185">Reference proteome</keyword>
<feature type="signal peptide" evidence="1">
    <location>
        <begin position="1"/>
        <end position="16"/>
    </location>
</feature>
<dbReference type="Proteomes" id="UP001457282">
    <property type="component" value="Unassembled WGS sequence"/>
</dbReference>
<dbReference type="AlphaFoldDB" id="A0AAW1X750"/>
<proteinExistence type="predicted"/>
<sequence length="181" mass="20725">MCIMTLILLLLHQCLSLKVLVPLCLFTRLRTSFACTPPELDMDPHFMGQQSSSFEQAHQLNEFASPQLQEVVQHNSTIHERDRGILPTPYVPPHRRMLMPTPYLHPHEPTLSSSFESFKMSRPPCNEVQLEAIQCLREILGIGVNKMKTNEWYPPPHTSCKNMVAPYMSCYGGRQMCYAPP</sequence>
<keyword evidence="1" id="KW-0732">Signal</keyword>
<evidence type="ECO:0000313" key="3">
    <source>
        <dbReference type="Proteomes" id="UP001457282"/>
    </source>
</evidence>
<feature type="chain" id="PRO_5043609789" evidence="1">
    <location>
        <begin position="17"/>
        <end position="181"/>
    </location>
</feature>
<reference evidence="2 3" key="1">
    <citation type="journal article" date="2023" name="G3 (Bethesda)">
        <title>A chromosome-length genome assembly and annotation of blackberry (Rubus argutus, cv. 'Hillquist').</title>
        <authorList>
            <person name="Bruna T."/>
            <person name="Aryal R."/>
            <person name="Dudchenko O."/>
            <person name="Sargent D.J."/>
            <person name="Mead D."/>
            <person name="Buti M."/>
            <person name="Cavallini A."/>
            <person name="Hytonen T."/>
            <person name="Andres J."/>
            <person name="Pham M."/>
            <person name="Weisz D."/>
            <person name="Mascagni F."/>
            <person name="Usai G."/>
            <person name="Natali L."/>
            <person name="Bassil N."/>
            <person name="Fernandez G.E."/>
            <person name="Lomsadze A."/>
            <person name="Armour M."/>
            <person name="Olukolu B."/>
            <person name="Poorten T."/>
            <person name="Britton C."/>
            <person name="Davik J."/>
            <person name="Ashrafi H."/>
            <person name="Aiden E.L."/>
            <person name="Borodovsky M."/>
            <person name="Worthington M."/>
        </authorList>
    </citation>
    <scope>NUCLEOTIDE SEQUENCE [LARGE SCALE GENOMIC DNA]</scope>
    <source>
        <strain evidence="2">PI 553951</strain>
    </source>
</reference>
<accession>A0AAW1X750</accession>
<name>A0AAW1X750_RUBAR</name>
<evidence type="ECO:0000256" key="1">
    <source>
        <dbReference type="SAM" id="SignalP"/>
    </source>
</evidence>
<organism evidence="2 3">
    <name type="scientific">Rubus argutus</name>
    <name type="common">Southern blackberry</name>
    <dbReference type="NCBI Taxonomy" id="59490"/>
    <lineage>
        <taxon>Eukaryota</taxon>
        <taxon>Viridiplantae</taxon>
        <taxon>Streptophyta</taxon>
        <taxon>Embryophyta</taxon>
        <taxon>Tracheophyta</taxon>
        <taxon>Spermatophyta</taxon>
        <taxon>Magnoliopsida</taxon>
        <taxon>eudicotyledons</taxon>
        <taxon>Gunneridae</taxon>
        <taxon>Pentapetalae</taxon>
        <taxon>rosids</taxon>
        <taxon>fabids</taxon>
        <taxon>Rosales</taxon>
        <taxon>Rosaceae</taxon>
        <taxon>Rosoideae</taxon>
        <taxon>Rosoideae incertae sedis</taxon>
        <taxon>Rubus</taxon>
    </lineage>
</organism>
<comment type="caution">
    <text evidence="2">The sequence shown here is derived from an EMBL/GenBank/DDBJ whole genome shotgun (WGS) entry which is preliminary data.</text>
</comment>
<gene>
    <name evidence="2" type="ORF">M0R45_019359</name>
</gene>
<dbReference type="EMBL" id="JBEDUW010000004">
    <property type="protein sequence ID" value="KAK9932109.1"/>
    <property type="molecule type" value="Genomic_DNA"/>
</dbReference>